<evidence type="ECO:0000313" key="4">
    <source>
        <dbReference type="Proteomes" id="UP000297855"/>
    </source>
</evidence>
<sequence>MKTGPNISYFASASAFIFLIATFNCATVPRYDEVHTSAKSSLNDADVFLSQKKNAEAAELIRAVLKIYPENERAKALYEKLPPQYKEAVSEIYYLGPNRGKREAEESGLLAKFAWYLPDRILDFLDIFSVNVKVGPQFGVSAWVTRGFQVSLYAGNTVQLGWFQKRNLGYTEELSAEAGLGPIVPISISGRSMGTGNKDAYESFVFHSPRKKIYQNYRDYWGTGVKAGAVVAGLEAEVHWVEFFDFLAGIFTFDVLDDDMAKTRPLNITSEQERKLYLLNTADRILHPAEIREIRREFPDLKDSEKKEFLSPENQVEKGPDKNTKRR</sequence>
<dbReference type="EMBL" id="RQEV01000008">
    <property type="protein sequence ID" value="TGK19392.1"/>
    <property type="molecule type" value="Genomic_DNA"/>
</dbReference>
<keyword evidence="4" id="KW-1185">Reference proteome</keyword>
<comment type="caution">
    <text evidence="3">The sequence shown here is derived from an EMBL/GenBank/DDBJ whole genome shotgun (WGS) entry which is preliminary data.</text>
</comment>
<evidence type="ECO:0000313" key="3">
    <source>
        <dbReference type="EMBL" id="TGK19392.1"/>
    </source>
</evidence>
<feature type="region of interest" description="Disordered" evidence="1">
    <location>
        <begin position="304"/>
        <end position="327"/>
    </location>
</feature>
<protein>
    <recommendedName>
        <fullName evidence="5">Lipoprotein</fullName>
    </recommendedName>
</protein>
<feature type="signal peptide" evidence="2">
    <location>
        <begin position="1"/>
        <end position="26"/>
    </location>
</feature>
<evidence type="ECO:0008006" key="5">
    <source>
        <dbReference type="Google" id="ProtNLM"/>
    </source>
</evidence>
<name>A0A4R9GRC8_9LEPT</name>
<dbReference type="RefSeq" id="WP_135813094.1">
    <property type="nucleotide sequence ID" value="NZ_RQEV01000008.1"/>
</dbReference>
<accession>A0A4R9GRC8</accession>
<gene>
    <name evidence="3" type="ORF">EHO61_07940</name>
</gene>
<organism evidence="3 4">
    <name type="scientific">Leptospira fluminis</name>
    <dbReference type="NCBI Taxonomy" id="2484979"/>
    <lineage>
        <taxon>Bacteria</taxon>
        <taxon>Pseudomonadati</taxon>
        <taxon>Spirochaetota</taxon>
        <taxon>Spirochaetia</taxon>
        <taxon>Leptospirales</taxon>
        <taxon>Leptospiraceae</taxon>
        <taxon>Leptospira</taxon>
    </lineage>
</organism>
<dbReference type="AlphaFoldDB" id="A0A4R9GRC8"/>
<feature type="chain" id="PRO_5020434708" description="Lipoprotein" evidence="2">
    <location>
        <begin position="27"/>
        <end position="327"/>
    </location>
</feature>
<dbReference type="Proteomes" id="UP000297855">
    <property type="component" value="Unassembled WGS sequence"/>
</dbReference>
<evidence type="ECO:0000256" key="2">
    <source>
        <dbReference type="SAM" id="SignalP"/>
    </source>
</evidence>
<keyword evidence="2" id="KW-0732">Signal</keyword>
<dbReference type="OrthoDB" id="320967at2"/>
<evidence type="ECO:0000256" key="1">
    <source>
        <dbReference type="SAM" id="MobiDB-lite"/>
    </source>
</evidence>
<reference evidence="3" key="1">
    <citation type="journal article" date="2019" name="PLoS Negl. Trop. Dis.">
        <title>Revisiting the worldwide diversity of Leptospira species in the environment.</title>
        <authorList>
            <person name="Vincent A.T."/>
            <person name="Schiettekatte O."/>
            <person name="Bourhy P."/>
            <person name="Veyrier F.J."/>
            <person name="Picardeau M."/>
        </authorList>
    </citation>
    <scope>NUCLEOTIDE SEQUENCE [LARGE SCALE GENOMIC DNA]</scope>
    <source>
        <strain evidence="3">SCS5</strain>
    </source>
</reference>
<proteinExistence type="predicted"/>